<organism evidence="1 2">
    <name type="scientific">Neofusicoccum parvum</name>
    <dbReference type="NCBI Taxonomy" id="310453"/>
    <lineage>
        <taxon>Eukaryota</taxon>
        <taxon>Fungi</taxon>
        <taxon>Dikarya</taxon>
        <taxon>Ascomycota</taxon>
        <taxon>Pezizomycotina</taxon>
        <taxon>Dothideomycetes</taxon>
        <taxon>Dothideomycetes incertae sedis</taxon>
        <taxon>Botryosphaeriales</taxon>
        <taxon>Botryosphaeriaceae</taxon>
        <taxon>Neofusicoccum</taxon>
    </lineage>
</organism>
<evidence type="ECO:0000313" key="2">
    <source>
        <dbReference type="Proteomes" id="UP001165186"/>
    </source>
</evidence>
<sequence length="450" mass="50352">MAADPLSISASIAGLVTLADVVFIRTFKYVQSVKGAEKEISSLANELQSLSGVLHSLHLRIGQLDNYTNTHNASFRPQLIDSCLRLLIKVRDKLEKHNPGAQGQEMTDSSMRRLKWPFSVANTKELIADIERHKGTLAMALSADTMTAAQTLLSKQEQLQSDMDEIKTDLKRRRTFEDKVTDFMAAALDDKQREVIQFFGSVNPRERHQTSFSLRHPRTGLWLLESDEFQAWLDDEGSKLWLSGIPGAGKTVIASAVIEKVIEQCSLSNHEKGFAYFYCDYKDEQSQEPSKILGSLAAQLAVQNEQSMRILHKHYERYHLPGKLHSSSGKPSLATLIQEMSENHTDVAIIVDALDECGKNVATVAEMLASLNAEQGRNIKTLLLSRDEHEIRCILQDTFVPVPIAARSSDLSLYVASEIETRMSSGKLRIRNPTLKAEIMERLINESDGM</sequence>
<comment type="caution">
    <text evidence="1">The sequence shown here is derived from an EMBL/GenBank/DDBJ whole genome shotgun (WGS) entry which is preliminary data.</text>
</comment>
<dbReference type="EMBL" id="BSXG01000007">
    <property type="protein sequence ID" value="GME23549.1"/>
    <property type="molecule type" value="Genomic_DNA"/>
</dbReference>
<name>A0ACB5RSU2_9PEZI</name>
<keyword evidence="2" id="KW-1185">Reference proteome</keyword>
<dbReference type="Proteomes" id="UP001165186">
    <property type="component" value="Unassembled WGS sequence"/>
</dbReference>
<proteinExistence type="predicted"/>
<gene>
    <name evidence="1" type="primary">g6343</name>
    <name evidence="1" type="ORF">NpPPO83_00006343</name>
</gene>
<reference evidence="1" key="1">
    <citation type="submission" date="2024-09" db="EMBL/GenBank/DDBJ databases">
        <title>Draft Genome Sequences of Neofusicoccum parvum.</title>
        <authorList>
            <person name="Ashida A."/>
            <person name="Camagna M."/>
            <person name="Tanaka A."/>
            <person name="Takemoto D."/>
        </authorList>
    </citation>
    <scope>NUCLEOTIDE SEQUENCE</scope>
    <source>
        <strain evidence="1">PPO83</strain>
    </source>
</reference>
<accession>A0ACB5RSU2</accession>
<evidence type="ECO:0000313" key="1">
    <source>
        <dbReference type="EMBL" id="GME23549.1"/>
    </source>
</evidence>
<protein>
    <submittedName>
        <fullName evidence="1">Uncharacterized protein LTHEOB_10060</fullName>
    </submittedName>
</protein>